<dbReference type="PANTHER" id="PTHR45138:SF9">
    <property type="entry name" value="DIGUANYLATE CYCLASE DGCM-RELATED"/>
    <property type="match status" value="1"/>
</dbReference>
<keyword evidence="1" id="KW-0812">Transmembrane</keyword>
<evidence type="ECO:0000313" key="4">
    <source>
        <dbReference type="Proteomes" id="UP000694287"/>
    </source>
</evidence>
<accession>A0ABS6UWY8</accession>
<feature type="transmembrane region" description="Helical" evidence="1">
    <location>
        <begin position="221"/>
        <end position="249"/>
    </location>
</feature>
<feature type="transmembrane region" description="Helical" evidence="1">
    <location>
        <begin position="60"/>
        <end position="80"/>
    </location>
</feature>
<feature type="transmembrane region" description="Helical" evidence="1">
    <location>
        <begin position="173"/>
        <end position="195"/>
    </location>
</feature>
<evidence type="ECO:0000313" key="3">
    <source>
        <dbReference type="EMBL" id="MBW0136789.1"/>
    </source>
</evidence>
<dbReference type="RefSeq" id="WP_218606238.1">
    <property type="nucleotide sequence ID" value="NZ_JADQDJ010000552.1"/>
</dbReference>
<dbReference type="SMART" id="SM00267">
    <property type="entry name" value="GGDEF"/>
    <property type="match status" value="1"/>
</dbReference>
<keyword evidence="1" id="KW-0472">Membrane</keyword>
<evidence type="ECO:0000259" key="2">
    <source>
        <dbReference type="PROSITE" id="PS50887"/>
    </source>
</evidence>
<keyword evidence="4" id="KW-1185">Reference proteome</keyword>
<dbReference type="EMBL" id="JADQDK010000001">
    <property type="protein sequence ID" value="MBW0136789.1"/>
    <property type="molecule type" value="Genomic_DNA"/>
</dbReference>
<dbReference type="Pfam" id="PF00990">
    <property type="entry name" value="GGDEF"/>
    <property type="match status" value="1"/>
</dbReference>
<feature type="transmembrane region" description="Helical" evidence="1">
    <location>
        <begin position="100"/>
        <end position="125"/>
    </location>
</feature>
<feature type="transmembrane region" description="Helical" evidence="1">
    <location>
        <begin position="31"/>
        <end position="54"/>
    </location>
</feature>
<feature type="transmembrane region" description="Helical" evidence="1">
    <location>
        <begin position="137"/>
        <end position="161"/>
    </location>
</feature>
<protein>
    <submittedName>
        <fullName evidence="3">GGDEF domain-containing protein</fullName>
    </submittedName>
</protein>
<reference evidence="3 4" key="1">
    <citation type="submission" date="2020-11" db="EMBL/GenBank/DDBJ databases">
        <title>Pseudonocardia abyssalis sp. nov. and Pseudonocardia oceani sp. nov., description and phylogenomic analysis of two novel actinomycetes isolated from the deep Southern Ocean.</title>
        <authorList>
            <person name="Parra J."/>
        </authorList>
    </citation>
    <scope>NUCLEOTIDE SEQUENCE [LARGE SCALE GENOMIC DNA]</scope>
    <source>
        <strain evidence="3 4">KRD-168</strain>
    </source>
</reference>
<dbReference type="PROSITE" id="PS50887">
    <property type="entry name" value="GGDEF"/>
    <property type="match status" value="1"/>
</dbReference>
<sequence length="450" mass="46871">MDEGKREGMPPSPGRSIGPASWAIRSIPRRLAAVLVSVEILAIAVVLTGGAVSASDVTTTGLWTIAVLAVAGMAHTEAALGVERMRRRVDQTPHMDLSSVWTFAAALLLPGCLATAVVLLVYLHLYLRAWRPSGFPVYRVVFSTATVVLAAHAAGVVVGLGGAAELFRSATGLVLLALAVLAYGLVNLVLVVAAIRMSGSGTSLLRAVGHRDELVLELTTLTLGAVVAAAVSAFGPALAVLVLPPLVVLHRTVLVRQLEEAASTDAKTGLLNAESWRLRAELALRAARHSGGTVAVLLLDIDHFKLVNDRYGHLAGDQILADIGAALRAEVRDHDLVGRFGGEEFVVLLTAADVDDLRTGAGAVADRIRCRIDDLRPEVPAPDGPVVVDDVSVSVGVATFPADGADLDRLIEVADAALYAAKAAGRNLVRHGLHTVDDPSASAPRPAHGS</sequence>
<name>A0ABS6UWY8_9PSEU</name>
<proteinExistence type="predicted"/>
<dbReference type="PANTHER" id="PTHR45138">
    <property type="entry name" value="REGULATORY COMPONENTS OF SENSORY TRANSDUCTION SYSTEM"/>
    <property type="match status" value="1"/>
</dbReference>
<evidence type="ECO:0000256" key="1">
    <source>
        <dbReference type="SAM" id="Phobius"/>
    </source>
</evidence>
<comment type="caution">
    <text evidence="3">The sequence shown here is derived from an EMBL/GenBank/DDBJ whole genome shotgun (WGS) entry which is preliminary data.</text>
</comment>
<feature type="domain" description="GGDEF" evidence="2">
    <location>
        <begin position="292"/>
        <end position="434"/>
    </location>
</feature>
<organism evidence="3 4">
    <name type="scientific">Pseudonocardia abyssalis</name>
    <dbReference type="NCBI Taxonomy" id="2792008"/>
    <lineage>
        <taxon>Bacteria</taxon>
        <taxon>Bacillati</taxon>
        <taxon>Actinomycetota</taxon>
        <taxon>Actinomycetes</taxon>
        <taxon>Pseudonocardiales</taxon>
        <taxon>Pseudonocardiaceae</taxon>
        <taxon>Pseudonocardia</taxon>
    </lineage>
</organism>
<dbReference type="InterPro" id="IPR000160">
    <property type="entry name" value="GGDEF_dom"/>
</dbReference>
<dbReference type="InterPro" id="IPR050469">
    <property type="entry name" value="Diguanylate_Cyclase"/>
</dbReference>
<keyword evidence="1" id="KW-1133">Transmembrane helix</keyword>
<gene>
    <name evidence="3" type="ORF">I4I81_21310</name>
</gene>
<dbReference type="Proteomes" id="UP000694287">
    <property type="component" value="Unassembled WGS sequence"/>
</dbReference>
<dbReference type="CDD" id="cd01949">
    <property type="entry name" value="GGDEF"/>
    <property type="match status" value="1"/>
</dbReference>
<dbReference type="NCBIfam" id="TIGR00254">
    <property type="entry name" value="GGDEF"/>
    <property type="match status" value="1"/>
</dbReference>